<dbReference type="GO" id="GO:0032259">
    <property type="term" value="P:methylation"/>
    <property type="evidence" value="ECO:0007669"/>
    <property type="project" value="UniProtKB-KW"/>
</dbReference>
<dbReference type="Proteomes" id="UP000011863">
    <property type="component" value="Chromosome"/>
</dbReference>
<dbReference type="PANTHER" id="PTHR44068:SF11">
    <property type="entry name" value="GERANYL DIPHOSPHATE 2-C-METHYLTRANSFERASE"/>
    <property type="match status" value="1"/>
</dbReference>
<dbReference type="InterPro" id="IPR029063">
    <property type="entry name" value="SAM-dependent_MTases_sf"/>
</dbReference>
<organism evidence="3 4">
    <name type="scientific">Ilumatobacter coccineus (strain NBRC 103263 / KCTC 29153 / YM16-304)</name>
    <dbReference type="NCBI Taxonomy" id="1313172"/>
    <lineage>
        <taxon>Bacteria</taxon>
        <taxon>Bacillati</taxon>
        <taxon>Actinomycetota</taxon>
        <taxon>Acidimicrobiia</taxon>
        <taxon>Acidimicrobiales</taxon>
        <taxon>Ilumatobacteraceae</taxon>
        <taxon>Ilumatobacter</taxon>
    </lineage>
</organism>
<dbReference type="EC" id="2.1.1.-" evidence="3"/>
<dbReference type="OrthoDB" id="9805171at2"/>
<protein>
    <submittedName>
        <fullName evidence="3">Putative methyltransferase</fullName>
        <ecNumber evidence="3">2.1.1.-</ecNumber>
    </submittedName>
</protein>
<evidence type="ECO:0000313" key="4">
    <source>
        <dbReference type="Proteomes" id="UP000011863"/>
    </source>
</evidence>
<evidence type="ECO:0000256" key="1">
    <source>
        <dbReference type="ARBA" id="ARBA00022679"/>
    </source>
</evidence>
<dbReference type="InterPro" id="IPR013216">
    <property type="entry name" value="Methyltransf_11"/>
</dbReference>
<proteinExistence type="predicted"/>
<keyword evidence="4" id="KW-1185">Reference proteome</keyword>
<feature type="domain" description="Methyltransferase type 11" evidence="2">
    <location>
        <begin position="69"/>
        <end position="165"/>
    </location>
</feature>
<dbReference type="SUPFAM" id="SSF53335">
    <property type="entry name" value="S-adenosyl-L-methionine-dependent methyltransferases"/>
    <property type="match status" value="1"/>
</dbReference>
<keyword evidence="1 3" id="KW-0808">Transferase</keyword>
<dbReference type="KEGG" id="aym:YM304_29610"/>
<gene>
    <name evidence="3" type="ORF">YM304_29610</name>
</gene>
<evidence type="ECO:0000313" key="3">
    <source>
        <dbReference type="EMBL" id="BAN03275.1"/>
    </source>
</evidence>
<dbReference type="EMBL" id="AP012057">
    <property type="protein sequence ID" value="BAN03275.1"/>
    <property type="molecule type" value="Genomic_DNA"/>
</dbReference>
<keyword evidence="3" id="KW-0489">Methyltransferase</keyword>
<dbReference type="InterPro" id="IPR050447">
    <property type="entry name" value="Erg6_SMT_methyltransf"/>
</dbReference>
<evidence type="ECO:0000259" key="2">
    <source>
        <dbReference type="Pfam" id="PF08241"/>
    </source>
</evidence>
<dbReference type="RefSeq" id="WP_015442522.1">
    <property type="nucleotide sequence ID" value="NC_020520.1"/>
</dbReference>
<accession>A0A6C7EDW4</accession>
<name>A0A6C7EDW4_ILUCY</name>
<sequence>MSVDADLVEHYGGGELLASIEAGLEAMGLTPTTAGVEVLGPVDEFHVGGRAATTDLCNRLGVDADMTLVDIGSGIGGTARFLASTFGCSVTGVDLAPNYVAVARELTEWTGLSNRVRFEVGSALEMPFDADSFDGAVQLHVGMNIEDKQRLCDEVFRILRPGGRFGLYDIMRTSNGPLTFPVPWATDESMSFVDELPTYRGALEAAGFEVEHVLDRGEFAIDFFASMRKKTAESGGPPPLGLHLILGPDAPLKIANMVEAITAGTIAPVEIICRKPLD</sequence>
<dbReference type="Gene3D" id="3.40.50.150">
    <property type="entry name" value="Vaccinia Virus protein VP39"/>
    <property type="match status" value="1"/>
</dbReference>
<reference evidence="3 4" key="1">
    <citation type="journal article" date="2013" name="Int. J. Syst. Evol. Microbiol.">
        <title>Ilumatobacter nonamiense sp. nov. and Ilumatobacter coccineum sp. nov., isolated from seashore sand.</title>
        <authorList>
            <person name="Matsumoto A."/>
            <person name="Kasai H."/>
            <person name="Matsuo Y."/>
            <person name="Shizuri Y."/>
            <person name="Ichikawa N."/>
            <person name="Fujita N."/>
            <person name="Omura S."/>
            <person name="Takahashi Y."/>
        </authorList>
    </citation>
    <scope>NUCLEOTIDE SEQUENCE [LARGE SCALE GENOMIC DNA]</scope>
    <source>
        <strain evidence="4">NBRC 103263 / KCTC 29153 / YM16-304</strain>
    </source>
</reference>
<dbReference type="PANTHER" id="PTHR44068">
    <property type="entry name" value="ZGC:194242"/>
    <property type="match status" value="1"/>
</dbReference>
<dbReference type="CDD" id="cd02440">
    <property type="entry name" value="AdoMet_MTases"/>
    <property type="match status" value="1"/>
</dbReference>
<dbReference type="GO" id="GO:0008757">
    <property type="term" value="F:S-adenosylmethionine-dependent methyltransferase activity"/>
    <property type="evidence" value="ECO:0007669"/>
    <property type="project" value="InterPro"/>
</dbReference>
<dbReference type="AlphaFoldDB" id="A0A6C7EDW4"/>
<dbReference type="Pfam" id="PF08241">
    <property type="entry name" value="Methyltransf_11"/>
    <property type="match status" value="1"/>
</dbReference>